<dbReference type="SUPFAM" id="SSF51011">
    <property type="entry name" value="Glycosyl hydrolase domain"/>
    <property type="match status" value="1"/>
</dbReference>
<dbReference type="PANTHER" id="PTHR42767:SF1">
    <property type="entry name" value="ENDO-BETA-1,6-GALACTANASE-LIKE DOMAIN-CONTAINING PROTEIN"/>
    <property type="match status" value="1"/>
</dbReference>
<dbReference type="GO" id="GO:0004553">
    <property type="term" value="F:hydrolase activity, hydrolyzing O-glycosyl compounds"/>
    <property type="evidence" value="ECO:0007669"/>
    <property type="project" value="InterPro"/>
</dbReference>
<keyword evidence="2" id="KW-0119">Carbohydrate metabolism</keyword>
<keyword evidence="2" id="KW-0378">Hydrolase</keyword>
<gene>
    <name evidence="2" type="ORF">ADIARSV_3053</name>
</gene>
<dbReference type="eggNOG" id="COG5520">
    <property type="taxonomic scope" value="Bacteria"/>
</dbReference>
<accession>R9GQJ4</accession>
<name>R9GQJ4_9SPHI</name>
<dbReference type="InterPro" id="IPR017853">
    <property type="entry name" value="GH"/>
</dbReference>
<dbReference type="InterPro" id="IPR013780">
    <property type="entry name" value="Glyco_hydro_b"/>
</dbReference>
<sequence>MVLFRVLTLTCLVKFFIFSVFAQSQIKSNGVLKLEVNINSKKQTIENFGASDAWAGQFVGLWPANKKNAIADLLFSTEMDKDGIPKGIGLSLWRFNLGAGSTEQGSESKIKNEWRRAESFFDAKGEYDFTKQKGQQWFLKAAKERGLNNFLGFFNSPPVKFTKNGLAFSSDGKINISADQYPAFSKYTVDAIKGLAKNGFQLNYISPVNEPQWDWKDGGQEGNPYTNLQINDLVKIMDTDFEQHNIDTKIIIPEAGKLDYLVAEADKPEKGKQIAYFFKHDTSLYNLTHVEKVIAGHSYFTTSPYHKAANLRKKLSDEVSKVDGLRFWMSEYCILGNNDGEIKGSGKDLGMTAAFYIAKVIHNDLVNANATAWQWWTAISSYNFKDGLVYIDNNKADGNFTDSKMLWAFGNYSRFIRPGFVRVSNQFSGSDSLLCSSFINPDTNQIVNVIIDNSDIIQTLDIIVNKVKIKNYQVYQTSAEANLSPIPSNQKQQISIPKQSIITIVGYY</sequence>
<evidence type="ECO:0000313" key="2">
    <source>
        <dbReference type="EMBL" id="EOR93810.1"/>
    </source>
</evidence>
<keyword evidence="3" id="KW-1185">Reference proteome</keyword>
<dbReference type="SUPFAM" id="SSF51445">
    <property type="entry name" value="(Trans)glycosidases"/>
    <property type="match status" value="1"/>
</dbReference>
<reference evidence="2 3" key="1">
    <citation type="journal article" date="2013" name="Genome Announc.">
        <title>Draft Genome Sequence of Arcticibacter svalbardensis Strain MN12-7T, a Member of the Family Sphingobacteriaceae Isolated from an Arctic Soil Sample.</title>
        <authorList>
            <person name="Shivaji S."/>
            <person name="Ara S."/>
            <person name="Prasad S."/>
            <person name="Manasa B.P."/>
            <person name="Begum Z."/>
            <person name="Singh A."/>
            <person name="Kumar Pinnaka A."/>
        </authorList>
    </citation>
    <scope>NUCLEOTIDE SEQUENCE [LARGE SCALE GENOMIC DNA]</scope>
    <source>
        <strain evidence="2 3">MN12-7</strain>
    </source>
</reference>
<dbReference type="PANTHER" id="PTHR42767">
    <property type="entry name" value="ENDO-BETA-1,6-GALACTANASE"/>
    <property type="match status" value="1"/>
</dbReference>
<dbReference type="InterPro" id="IPR039743">
    <property type="entry name" value="6GAL/EXGAL"/>
</dbReference>
<dbReference type="Gene3D" id="2.60.40.1180">
    <property type="entry name" value="Golgi alpha-mannosidase II"/>
    <property type="match status" value="1"/>
</dbReference>
<dbReference type="STRING" id="1150600.ADIARSV_3053"/>
<dbReference type="AlphaFoldDB" id="R9GQJ4"/>
<keyword evidence="2" id="KW-0624">Polysaccharide degradation</keyword>
<dbReference type="Proteomes" id="UP000014174">
    <property type="component" value="Unassembled WGS sequence"/>
</dbReference>
<evidence type="ECO:0000313" key="3">
    <source>
        <dbReference type="Proteomes" id="UP000014174"/>
    </source>
</evidence>
<comment type="caution">
    <text evidence="2">The sequence shown here is derived from an EMBL/GenBank/DDBJ whole genome shotgun (WGS) entry which is preliminary data.</text>
</comment>
<proteinExistence type="predicted"/>
<dbReference type="OrthoDB" id="9806701at2"/>
<dbReference type="InterPro" id="IPR039514">
    <property type="entry name" value="6GAL-like"/>
</dbReference>
<organism evidence="2 3">
    <name type="scientific">Arcticibacter svalbardensis MN12-7</name>
    <dbReference type="NCBI Taxonomy" id="1150600"/>
    <lineage>
        <taxon>Bacteria</taxon>
        <taxon>Pseudomonadati</taxon>
        <taxon>Bacteroidota</taxon>
        <taxon>Sphingobacteriia</taxon>
        <taxon>Sphingobacteriales</taxon>
        <taxon>Sphingobacteriaceae</taxon>
        <taxon>Arcticibacter</taxon>
    </lineage>
</organism>
<keyword evidence="2" id="KW-0858">Xylan degradation</keyword>
<protein>
    <submittedName>
        <fullName evidence="2">Putative xylanase</fullName>
    </submittedName>
</protein>
<dbReference type="EMBL" id="AQPN01000104">
    <property type="protein sequence ID" value="EOR93810.1"/>
    <property type="molecule type" value="Genomic_DNA"/>
</dbReference>
<dbReference type="Gene3D" id="3.20.20.80">
    <property type="entry name" value="Glycosidases"/>
    <property type="match status" value="1"/>
</dbReference>
<dbReference type="GO" id="GO:0045493">
    <property type="term" value="P:xylan catabolic process"/>
    <property type="evidence" value="ECO:0007669"/>
    <property type="project" value="UniProtKB-KW"/>
</dbReference>
<dbReference type="PATRIC" id="fig|1150600.3.peg.3023"/>
<feature type="domain" description="Endo-beta-1,6-galactanase-like" evidence="1">
    <location>
        <begin position="33"/>
        <end position="390"/>
    </location>
</feature>
<evidence type="ECO:0000259" key="1">
    <source>
        <dbReference type="Pfam" id="PF14587"/>
    </source>
</evidence>
<dbReference type="RefSeq" id="WP_016196284.1">
    <property type="nucleotide sequence ID" value="NZ_AQPN01000104.1"/>
</dbReference>
<keyword evidence="2" id="KW-0326">Glycosidase</keyword>
<dbReference type="Pfam" id="PF14587">
    <property type="entry name" value="Glyco_hydr_30_2"/>
    <property type="match status" value="1"/>
</dbReference>